<dbReference type="EMBL" id="FNNE01000002">
    <property type="protein sequence ID" value="SDW37973.1"/>
    <property type="molecule type" value="Genomic_DNA"/>
</dbReference>
<sequence length="94" mass="11133">MPLKRSMIDDLESQSRNWTKRLTELQEDLEKRLSEASDDQIREKIEREFAEQVLALEENIELGRKTLYEIQEAGGNQLEELRKTIEDWLPSNTN</sequence>
<evidence type="ECO:0000313" key="2">
    <source>
        <dbReference type="EMBL" id="SDW37973.1"/>
    </source>
</evidence>
<proteinExistence type="predicted"/>
<evidence type="ECO:0000256" key="1">
    <source>
        <dbReference type="SAM" id="Coils"/>
    </source>
</evidence>
<organism evidence="2 3">
    <name type="scientific">Marinobacter mobilis</name>
    <dbReference type="NCBI Taxonomy" id="488533"/>
    <lineage>
        <taxon>Bacteria</taxon>
        <taxon>Pseudomonadati</taxon>
        <taxon>Pseudomonadota</taxon>
        <taxon>Gammaproteobacteria</taxon>
        <taxon>Pseudomonadales</taxon>
        <taxon>Marinobacteraceae</taxon>
        <taxon>Marinobacter</taxon>
    </lineage>
</organism>
<evidence type="ECO:0000313" key="3">
    <source>
        <dbReference type="Proteomes" id="UP000199675"/>
    </source>
</evidence>
<gene>
    <name evidence="2" type="ORF">SAMN04487960_102315</name>
</gene>
<feature type="coiled-coil region" evidence="1">
    <location>
        <begin position="8"/>
        <end position="39"/>
    </location>
</feature>
<reference evidence="2 3" key="1">
    <citation type="submission" date="2016-10" db="EMBL/GenBank/DDBJ databases">
        <authorList>
            <person name="de Groot N.N."/>
        </authorList>
    </citation>
    <scope>NUCLEOTIDE SEQUENCE [LARGE SCALE GENOMIC DNA]</scope>
    <source>
        <strain evidence="2 3">CGMCC 1.7059</strain>
    </source>
</reference>
<accession>A0A1H2T1Z7</accession>
<dbReference type="OrthoDB" id="6183141at2"/>
<dbReference type="RefSeq" id="WP_091811668.1">
    <property type="nucleotide sequence ID" value="NZ_FNNE01000002.1"/>
</dbReference>
<name>A0A1H2T1Z7_9GAMM</name>
<protein>
    <submittedName>
        <fullName evidence="2">Uncharacterized protein</fullName>
    </submittedName>
</protein>
<dbReference type="AlphaFoldDB" id="A0A1H2T1Z7"/>
<keyword evidence="1" id="KW-0175">Coiled coil</keyword>
<keyword evidence="3" id="KW-1185">Reference proteome</keyword>
<dbReference type="Proteomes" id="UP000199675">
    <property type="component" value="Unassembled WGS sequence"/>
</dbReference>